<dbReference type="Proteomes" id="UP000275078">
    <property type="component" value="Unassembled WGS sequence"/>
</dbReference>
<sequence>MKAPCSGGCFCNSFPIPRRSFSQLLHPHRRKIMLLILRDFKTIQSWRTTMSTSIRCCPKQAMSTFRYTFRLSANNDESIYQMLSEMSDEQMSLYISPLREQNDGYIYQMLSEISAEQMSLYILPLKDLW</sequence>
<keyword evidence="2" id="KW-1185">Reference proteome</keyword>
<evidence type="ECO:0000313" key="2">
    <source>
        <dbReference type="Proteomes" id="UP000275078"/>
    </source>
</evidence>
<accession>A0A3N4HKU3</accession>
<dbReference type="EMBL" id="ML119831">
    <property type="protein sequence ID" value="RPA73168.1"/>
    <property type="molecule type" value="Genomic_DNA"/>
</dbReference>
<gene>
    <name evidence="1" type="ORF">BJ508DRAFT_54532</name>
</gene>
<dbReference type="AlphaFoldDB" id="A0A3N4HKU3"/>
<organism evidence="1 2">
    <name type="scientific">Ascobolus immersus RN42</name>
    <dbReference type="NCBI Taxonomy" id="1160509"/>
    <lineage>
        <taxon>Eukaryota</taxon>
        <taxon>Fungi</taxon>
        <taxon>Dikarya</taxon>
        <taxon>Ascomycota</taxon>
        <taxon>Pezizomycotina</taxon>
        <taxon>Pezizomycetes</taxon>
        <taxon>Pezizales</taxon>
        <taxon>Ascobolaceae</taxon>
        <taxon>Ascobolus</taxon>
    </lineage>
</organism>
<proteinExistence type="predicted"/>
<protein>
    <submittedName>
        <fullName evidence="1">Uncharacterized protein</fullName>
    </submittedName>
</protein>
<name>A0A3N4HKU3_ASCIM</name>
<reference evidence="1 2" key="1">
    <citation type="journal article" date="2018" name="Nat. Ecol. Evol.">
        <title>Pezizomycetes genomes reveal the molecular basis of ectomycorrhizal truffle lifestyle.</title>
        <authorList>
            <person name="Murat C."/>
            <person name="Payen T."/>
            <person name="Noel B."/>
            <person name="Kuo A."/>
            <person name="Morin E."/>
            <person name="Chen J."/>
            <person name="Kohler A."/>
            <person name="Krizsan K."/>
            <person name="Balestrini R."/>
            <person name="Da Silva C."/>
            <person name="Montanini B."/>
            <person name="Hainaut M."/>
            <person name="Levati E."/>
            <person name="Barry K.W."/>
            <person name="Belfiori B."/>
            <person name="Cichocki N."/>
            <person name="Clum A."/>
            <person name="Dockter R.B."/>
            <person name="Fauchery L."/>
            <person name="Guy J."/>
            <person name="Iotti M."/>
            <person name="Le Tacon F."/>
            <person name="Lindquist E.A."/>
            <person name="Lipzen A."/>
            <person name="Malagnac F."/>
            <person name="Mello A."/>
            <person name="Molinier V."/>
            <person name="Miyauchi S."/>
            <person name="Poulain J."/>
            <person name="Riccioni C."/>
            <person name="Rubini A."/>
            <person name="Sitrit Y."/>
            <person name="Splivallo R."/>
            <person name="Traeger S."/>
            <person name="Wang M."/>
            <person name="Zifcakova L."/>
            <person name="Wipf D."/>
            <person name="Zambonelli A."/>
            <person name="Paolocci F."/>
            <person name="Nowrousian M."/>
            <person name="Ottonello S."/>
            <person name="Baldrian P."/>
            <person name="Spatafora J.W."/>
            <person name="Henrissat B."/>
            <person name="Nagy L.G."/>
            <person name="Aury J.M."/>
            <person name="Wincker P."/>
            <person name="Grigoriev I.V."/>
            <person name="Bonfante P."/>
            <person name="Martin F.M."/>
        </authorList>
    </citation>
    <scope>NUCLEOTIDE SEQUENCE [LARGE SCALE GENOMIC DNA]</scope>
    <source>
        <strain evidence="1 2">RN42</strain>
    </source>
</reference>
<evidence type="ECO:0000313" key="1">
    <source>
        <dbReference type="EMBL" id="RPA73168.1"/>
    </source>
</evidence>